<dbReference type="GO" id="GO:0006401">
    <property type="term" value="P:RNA catabolic process"/>
    <property type="evidence" value="ECO:0007669"/>
    <property type="project" value="TreeGrafter"/>
</dbReference>
<feature type="region of interest" description="Disordered" evidence="3">
    <location>
        <begin position="193"/>
        <end position="231"/>
    </location>
</feature>
<gene>
    <name evidence="5" type="ORF">RJ641_007040</name>
</gene>
<dbReference type="InterPro" id="IPR001568">
    <property type="entry name" value="RNase_T2-like"/>
</dbReference>
<dbReference type="GO" id="GO:0003723">
    <property type="term" value="F:RNA binding"/>
    <property type="evidence" value="ECO:0007669"/>
    <property type="project" value="InterPro"/>
</dbReference>
<dbReference type="SUPFAM" id="SSF55895">
    <property type="entry name" value="Ribonuclease Rh-like"/>
    <property type="match status" value="1"/>
</dbReference>
<comment type="similarity">
    <text evidence="1 2">Belongs to the RNase T2 family.</text>
</comment>
<dbReference type="PANTHER" id="PTHR11240:SF22">
    <property type="entry name" value="RIBONUCLEASE T2"/>
    <property type="match status" value="1"/>
</dbReference>
<accession>A0AAN8V7W8</accession>
<keyword evidence="4" id="KW-0732">Signal</keyword>
<dbReference type="GO" id="GO:0033897">
    <property type="term" value="F:ribonuclease T2 activity"/>
    <property type="evidence" value="ECO:0007669"/>
    <property type="project" value="InterPro"/>
</dbReference>
<dbReference type="InterPro" id="IPR036430">
    <property type="entry name" value="RNase_T2-like_sf"/>
</dbReference>
<organism evidence="5 6">
    <name type="scientific">Dillenia turbinata</name>
    <dbReference type="NCBI Taxonomy" id="194707"/>
    <lineage>
        <taxon>Eukaryota</taxon>
        <taxon>Viridiplantae</taxon>
        <taxon>Streptophyta</taxon>
        <taxon>Embryophyta</taxon>
        <taxon>Tracheophyta</taxon>
        <taxon>Spermatophyta</taxon>
        <taxon>Magnoliopsida</taxon>
        <taxon>eudicotyledons</taxon>
        <taxon>Gunneridae</taxon>
        <taxon>Pentapetalae</taxon>
        <taxon>Dilleniales</taxon>
        <taxon>Dilleniaceae</taxon>
        <taxon>Dillenia</taxon>
    </lineage>
</organism>
<dbReference type="GO" id="GO:0005576">
    <property type="term" value="C:extracellular region"/>
    <property type="evidence" value="ECO:0007669"/>
    <property type="project" value="TreeGrafter"/>
</dbReference>
<feature type="chain" id="PRO_5042856175" evidence="4">
    <location>
        <begin position="22"/>
        <end position="231"/>
    </location>
</feature>
<evidence type="ECO:0000313" key="5">
    <source>
        <dbReference type="EMBL" id="KAK6928449.1"/>
    </source>
</evidence>
<dbReference type="EMBL" id="JBAMMX010000014">
    <property type="protein sequence ID" value="KAK6928449.1"/>
    <property type="molecule type" value="Genomic_DNA"/>
</dbReference>
<sequence>MKMQKLLFITVFHLAILCVDAKWKLAVQWRATLCQAPIKPSCQQPILEKFTIHGLWDNKPCKTVGNPLSPQEIQQLTSNLKLSEVWPDRANTTTDNENFWQHEWLKHGHCKRLGSLLYFQTAVNVYNKFPILSYLQAEGINPGSKFRVQDIHEAIFKQGGFRPQVVCGGNKLQELRICFDTPAFKGFTAVNCTTSSTPSPPSPPRPPSPPSPPPPPKCEEEEQKMITLPKA</sequence>
<dbReference type="Pfam" id="PF00445">
    <property type="entry name" value="Ribonuclease_T2"/>
    <property type="match status" value="1"/>
</dbReference>
<evidence type="ECO:0000256" key="2">
    <source>
        <dbReference type="RuleBase" id="RU004328"/>
    </source>
</evidence>
<evidence type="ECO:0000256" key="4">
    <source>
        <dbReference type="SAM" id="SignalP"/>
    </source>
</evidence>
<dbReference type="PROSITE" id="PS00531">
    <property type="entry name" value="RNASE_T2_2"/>
    <property type="match status" value="1"/>
</dbReference>
<dbReference type="AlphaFoldDB" id="A0AAN8V7W8"/>
<dbReference type="PANTHER" id="PTHR11240">
    <property type="entry name" value="RIBONUCLEASE T2"/>
    <property type="match status" value="1"/>
</dbReference>
<name>A0AAN8V7W8_9MAGN</name>
<dbReference type="Proteomes" id="UP001370490">
    <property type="component" value="Unassembled WGS sequence"/>
</dbReference>
<evidence type="ECO:0000313" key="6">
    <source>
        <dbReference type="Proteomes" id="UP001370490"/>
    </source>
</evidence>
<feature type="signal peptide" evidence="4">
    <location>
        <begin position="1"/>
        <end position="21"/>
    </location>
</feature>
<comment type="caution">
    <text evidence="5">The sequence shown here is derived from an EMBL/GenBank/DDBJ whole genome shotgun (WGS) entry which is preliminary data.</text>
</comment>
<evidence type="ECO:0000256" key="3">
    <source>
        <dbReference type="SAM" id="MobiDB-lite"/>
    </source>
</evidence>
<protein>
    <submittedName>
        <fullName evidence="5">Ribonuclease T2-like</fullName>
    </submittedName>
</protein>
<feature type="compositionally biased region" description="Pro residues" evidence="3">
    <location>
        <begin position="198"/>
        <end position="216"/>
    </location>
</feature>
<dbReference type="Gene3D" id="3.90.730.10">
    <property type="entry name" value="Ribonuclease T2-like"/>
    <property type="match status" value="1"/>
</dbReference>
<dbReference type="InterPro" id="IPR033130">
    <property type="entry name" value="RNase_T2_His_AS_2"/>
</dbReference>
<evidence type="ECO:0000256" key="1">
    <source>
        <dbReference type="ARBA" id="ARBA00007469"/>
    </source>
</evidence>
<keyword evidence="6" id="KW-1185">Reference proteome</keyword>
<proteinExistence type="inferred from homology"/>
<reference evidence="5 6" key="1">
    <citation type="submission" date="2023-12" db="EMBL/GenBank/DDBJ databases">
        <title>A high-quality genome assembly for Dillenia turbinata (Dilleniales).</title>
        <authorList>
            <person name="Chanderbali A."/>
        </authorList>
    </citation>
    <scope>NUCLEOTIDE SEQUENCE [LARGE SCALE GENOMIC DNA]</scope>
    <source>
        <strain evidence="5">LSX21</strain>
        <tissue evidence="5">Leaf</tissue>
    </source>
</reference>